<accession>A0ABV7ND17</accession>
<organism evidence="1 2">
    <name type="scientific">Sphingobium rhizovicinum</name>
    <dbReference type="NCBI Taxonomy" id="432308"/>
    <lineage>
        <taxon>Bacteria</taxon>
        <taxon>Pseudomonadati</taxon>
        <taxon>Pseudomonadota</taxon>
        <taxon>Alphaproteobacteria</taxon>
        <taxon>Sphingomonadales</taxon>
        <taxon>Sphingomonadaceae</taxon>
        <taxon>Sphingobium</taxon>
    </lineage>
</organism>
<gene>
    <name evidence="1" type="ORF">ACFOKF_09195</name>
</gene>
<name>A0ABV7ND17_9SPHN</name>
<keyword evidence="2" id="KW-1185">Reference proteome</keyword>
<evidence type="ECO:0000313" key="1">
    <source>
        <dbReference type="EMBL" id="MFC3441364.1"/>
    </source>
</evidence>
<evidence type="ECO:0000313" key="2">
    <source>
        <dbReference type="Proteomes" id="UP001595681"/>
    </source>
</evidence>
<comment type="caution">
    <text evidence="1">The sequence shown here is derived from an EMBL/GenBank/DDBJ whole genome shotgun (WGS) entry which is preliminary data.</text>
</comment>
<proteinExistence type="predicted"/>
<reference evidence="2" key="1">
    <citation type="journal article" date="2019" name="Int. J. Syst. Evol. Microbiol.">
        <title>The Global Catalogue of Microorganisms (GCM) 10K type strain sequencing project: providing services to taxonomists for standard genome sequencing and annotation.</title>
        <authorList>
            <consortium name="The Broad Institute Genomics Platform"/>
            <consortium name="The Broad Institute Genome Sequencing Center for Infectious Disease"/>
            <person name="Wu L."/>
            <person name="Ma J."/>
        </authorList>
    </citation>
    <scope>NUCLEOTIDE SEQUENCE [LARGE SCALE GENOMIC DNA]</scope>
    <source>
        <strain evidence="2">CCM 7491</strain>
    </source>
</reference>
<dbReference type="EMBL" id="JBHRVU010000004">
    <property type="protein sequence ID" value="MFC3441364.1"/>
    <property type="molecule type" value="Genomic_DNA"/>
</dbReference>
<sequence length="87" mass="9729">MTDLFSAIAHAVQDPDFERALALVRQALGQNRLNITRTFFKGCNEESWPFNTVAERRQVLAAYVHNEIMLQRDRIGTPDGGSAPNAV</sequence>
<dbReference type="RefSeq" id="WP_380795246.1">
    <property type="nucleotide sequence ID" value="NZ_JBHRVU010000004.1"/>
</dbReference>
<dbReference type="Proteomes" id="UP001595681">
    <property type="component" value="Unassembled WGS sequence"/>
</dbReference>
<protein>
    <submittedName>
        <fullName evidence="1">Uncharacterized protein</fullName>
    </submittedName>
</protein>